<evidence type="ECO:0000313" key="3">
    <source>
        <dbReference type="Proteomes" id="UP000664859"/>
    </source>
</evidence>
<evidence type="ECO:0000313" key="2">
    <source>
        <dbReference type="EMBL" id="KAG5187549.1"/>
    </source>
</evidence>
<proteinExistence type="predicted"/>
<dbReference type="OrthoDB" id="5205629at2759"/>
<dbReference type="Pfam" id="PF01936">
    <property type="entry name" value="NYN"/>
    <property type="match status" value="1"/>
</dbReference>
<sequence>MHCDPLPRPSAQVLVDAENTSPYHMDDIMLELSKLGSISIKRCYGDFAAPQQAPWKAVLLKHGIIPVQQYQYTTGKGSSDMALVIDAMDLLYTRNIDALAICSSDSDFTRLASRLREGSKIVYGVGRRQTPQAFKVVW</sequence>
<gene>
    <name evidence="2" type="ORF">JKP88DRAFT_178822</name>
</gene>
<reference evidence="2" key="1">
    <citation type="submission" date="2021-02" db="EMBL/GenBank/DDBJ databases">
        <title>First Annotated Genome of the Yellow-green Alga Tribonema minus.</title>
        <authorList>
            <person name="Mahan K.M."/>
        </authorList>
    </citation>
    <scope>NUCLEOTIDE SEQUENCE</scope>
    <source>
        <strain evidence="2">UTEX B ZZ1240</strain>
    </source>
</reference>
<dbReference type="InterPro" id="IPR021139">
    <property type="entry name" value="NYN"/>
</dbReference>
<dbReference type="PANTHER" id="PTHR35811">
    <property type="entry name" value="SLR1870 PROTEIN"/>
    <property type="match status" value="1"/>
</dbReference>
<dbReference type="Proteomes" id="UP000664859">
    <property type="component" value="Unassembled WGS sequence"/>
</dbReference>
<comment type="caution">
    <text evidence="2">The sequence shown here is derived from an EMBL/GenBank/DDBJ whole genome shotgun (WGS) entry which is preliminary data.</text>
</comment>
<accession>A0A835ZC67</accession>
<name>A0A835ZC67_9STRA</name>
<dbReference type="Gene3D" id="3.40.50.1010">
    <property type="entry name" value="5'-nuclease"/>
    <property type="match status" value="1"/>
</dbReference>
<dbReference type="AlphaFoldDB" id="A0A835ZC67"/>
<dbReference type="CDD" id="cd11297">
    <property type="entry name" value="PIN_LabA-like_N_1"/>
    <property type="match status" value="1"/>
</dbReference>
<protein>
    <submittedName>
        <fullName evidence="2">Limkain-b1-type NYN domain-containing protein</fullName>
    </submittedName>
</protein>
<evidence type="ECO:0000259" key="1">
    <source>
        <dbReference type="Pfam" id="PF01936"/>
    </source>
</evidence>
<keyword evidence="3" id="KW-1185">Reference proteome</keyword>
<dbReference type="EMBL" id="JAFCMP010000088">
    <property type="protein sequence ID" value="KAG5187549.1"/>
    <property type="molecule type" value="Genomic_DNA"/>
</dbReference>
<organism evidence="2 3">
    <name type="scientific">Tribonema minus</name>
    <dbReference type="NCBI Taxonomy" id="303371"/>
    <lineage>
        <taxon>Eukaryota</taxon>
        <taxon>Sar</taxon>
        <taxon>Stramenopiles</taxon>
        <taxon>Ochrophyta</taxon>
        <taxon>PX clade</taxon>
        <taxon>Xanthophyceae</taxon>
        <taxon>Tribonematales</taxon>
        <taxon>Tribonemataceae</taxon>
        <taxon>Tribonema</taxon>
    </lineage>
</organism>
<feature type="domain" description="NYN" evidence="1">
    <location>
        <begin position="12"/>
        <end position="135"/>
    </location>
</feature>
<dbReference type="GO" id="GO:0004540">
    <property type="term" value="F:RNA nuclease activity"/>
    <property type="evidence" value="ECO:0007669"/>
    <property type="project" value="InterPro"/>
</dbReference>
<dbReference type="PANTHER" id="PTHR35811:SF1">
    <property type="entry name" value="HTH OST-TYPE DOMAIN-CONTAINING PROTEIN"/>
    <property type="match status" value="1"/>
</dbReference>